<dbReference type="FunFam" id="1.10.150.50:FF:000001">
    <property type="entry name" value="Ephrin type-A receptor 5"/>
    <property type="match status" value="1"/>
</dbReference>
<feature type="domain" description="SAM" evidence="3">
    <location>
        <begin position="21"/>
        <end position="85"/>
    </location>
</feature>
<gene>
    <name evidence="4" type="ORF">NQ318_002340</name>
</gene>
<dbReference type="SMART" id="SM00454">
    <property type="entry name" value="SAM"/>
    <property type="match status" value="1"/>
</dbReference>
<evidence type="ECO:0000313" key="5">
    <source>
        <dbReference type="Proteomes" id="UP001162162"/>
    </source>
</evidence>
<evidence type="ECO:0000256" key="1">
    <source>
        <dbReference type="ARBA" id="ARBA00022737"/>
    </source>
</evidence>
<comment type="caution">
    <text evidence="4">The sequence shown here is derived from an EMBL/GenBank/DDBJ whole genome shotgun (WGS) entry which is preliminary data.</text>
</comment>
<dbReference type="Pfam" id="PF00536">
    <property type="entry name" value="SAM_1"/>
    <property type="match status" value="1"/>
</dbReference>
<dbReference type="InterPro" id="IPR033635">
    <property type="entry name" value="ANKS1/Caskin"/>
</dbReference>
<dbReference type="PROSITE" id="PS50105">
    <property type="entry name" value="SAM_DOMAIN"/>
    <property type="match status" value="1"/>
</dbReference>
<dbReference type="PANTHER" id="PTHR24174:SF16">
    <property type="entry name" value="CASKIN-2"/>
    <property type="match status" value="1"/>
</dbReference>
<dbReference type="PANTHER" id="PTHR24174">
    <property type="entry name" value="ANKYRIN REPEAT AND STERILE ALPHA MOTIF DOMAIN-CONTAINING PROTEIN 1"/>
    <property type="match status" value="1"/>
</dbReference>
<protein>
    <recommendedName>
        <fullName evidence="3">SAM domain-containing protein</fullName>
    </recommendedName>
</protein>
<evidence type="ECO:0000313" key="4">
    <source>
        <dbReference type="EMBL" id="KAJ8958544.1"/>
    </source>
</evidence>
<dbReference type="Gene3D" id="1.10.150.50">
    <property type="entry name" value="Transcription Factor, Ets-1"/>
    <property type="match status" value="1"/>
</dbReference>
<keyword evidence="5" id="KW-1185">Reference proteome</keyword>
<dbReference type="SUPFAM" id="SSF47769">
    <property type="entry name" value="SAM/Pointed domain"/>
    <property type="match status" value="1"/>
</dbReference>
<organism evidence="4 5">
    <name type="scientific">Aromia moschata</name>
    <dbReference type="NCBI Taxonomy" id="1265417"/>
    <lineage>
        <taxon>Eukaryota</taxon>
        <taxon>Metazoa</taxon>
        <taxon>Ecdysozoa</taxon>
        <taxon>Arthropoda</taxon>
        <taxon>Hexapoda</taxon>
        <taxon>Insecta</taxon>
        <taxon>Pterygota</taxon>
        <taxon>Neoptera</taxon>
        <taxon>Endopterygota</taxon>
        <taxon>Coleoptera</taxon>
        <taxon>Polyphaga</taxon>
        <taxon>Cucujiformia</taxon>
        <taxon>Chrysomeloidea</taxon>
        <taxon>Cerambycidae</taxon>
        <taxon>Cerambycinae</taxon>
        <taxon>Callichromatini</taxon>
        <taxon>Aromia</taxon>
    </lineage>
</organism>
<name>A0AAV8Z5S0_9CUCU</name>
<reference evidence="4" key="1">
    <citation type="journal article" date="2023" name="Insect Mol. Biol.">
        <title>Genome sequencing provides insights into the evolution of gene families encoding plant cell wall-degrading enzymes in longhorned beetles.</title>
        <authorList>
            <person name="Shin N.R."/>
            <person name="Okamura Y."/>
            <person name="Kirsch R."/>
            <person name="Pauchet Y."/>
        </authorList>
    </citation>
    <scope>NUCLEOTIDE SEQUENCE</scope>
    <source>
        <strain evidence="4">AMC_N1</strain>
    </source>
</reference>
<keyword evidence="2" id="KW-0040">ANK repeat</keyword>
<dbReference type="EMBL" id="JAPWTK010000017">
    <property type="protein sequence ID" value="KAJ8958544.1"/>
    <property type="molecule type" value="Genomic_DNA"/>
</dbReference>
<evidence type="ECO:0000256" key="2">
    <source>
        <dbReference type="ARBA" id="ARBA00023043"/>
    </source>
</evidence>
<dbReference type="InterPro" id="IPR013761">
    <property type="entry name" value="SAM/pointed_sf"/>
</dbReference>
<dbReference type="CDD" id="cd09488">
    <property type="entry name" value="SAM_EPH-R"/>
    <property type="match status" value="1"/>
</dbReference>
<dbReference type="AlphaFoldDB" id="A0AAV8Z5S0"/>
<evidence type="ECO:0000259" key="3">
    <source>
        <dbReference type="PROSITE" id="PS50105"/>
    </source>
</evidence>
<proteinExistence type="predicted"/>
<dbReference type="Proteomes" id="UP001162162">
    <property type="component" value="Unassembled WGS sequence"/>
</dbReference>
<sequence>MHKLGELGSNNPLSADAPDLTSFTCVEEWLNSIKMTRYLENFHSGGITTMDAVVNLTVKELTELGITLVGHQKKIMNSVQSIRAQIRVNGPEGFLV</sequence>
<accession>A0AAV8Z5S0</accession>
<keyword evidence="1" id="KW-0677">Repeat</keyword>
<dbReference type="InterPro" id="IPR001660">
    <property type="entry name" value="SAM"/>
</dbReference>